<dbReference type="AlphaFoldDB" id="A0A5C5Q3Q4"/>
<organism evidence="2 4">
    <name type="scientific">Pseudomonas extremaustralis</name>
    <dbReference type="NCBI Taxonomy" id="359110"/>
    <lineage>
        <taxon>Bacteria</taxon>
        <taxon>Pseudomonadati</taxon>
        <taxon>Pseudomonadota</taxon>
        <taxon>Gammaproteobacteria</taxon>
        <taxon>Pseudomonadales</taxon>
        <taxon>Pseudomonadaceae</taxon>
        <taxon>Pseudomonas</taxon>
    </lineage>
</organism>
<dbReference type="RefSeq" id="WP_010567719.1">
    <property type="nucleotide sequence ID" value="NZ_LT629689.1"/>
</dbReference>
<name>A0A5C5Q3Q4_9PSED</name>
<evidence type="ECO:0008006" key="5">
    <source>
        <dbReference type="Google" id="ProtNLM"/>
    </source>
</evidence>
<evidence type="ECO:0000313" key="1">
    <source>
        <dbReference type="EMBL" id="SDF32747.1"/>
    </source>
</evidence>
<evidence type="ECO:0000313" key="3">
    <source>
        <dbReference type="Proteomes" id="UP000182858"/>
    </source>
</evidence>
<evidence type="ECO:0000313" key="2">
    <source>
        <dbReference type="EMBL" id="TWS00068.1"/>
    </source>
</evidence>
<protein>
    <recommendedName>
        <fullName evidence="5">Type II toxin-antitoxin system VapC family toxin</fullName>
    </recommendedName>
</protein>
<dbReference type="Proteomes" id="UP000182858">
    <property type="component" value="Chromosome I"/>
</dbReference>
<dbReference type="EMBL" id="LT629689">
    <property type="protein sequence ID" value="SDF32747.1"/>
    <property type="molecule type" value="Genomic_DNA"/>
</dbReference>
<dbReference type="Proteomes" id="UP000317951">
    <property type="component" value="Unassembled WGS sequence"/>
</dbReference>
<gene>
    <name evidence="2" type="ORF">FIV36_28875</name>
    <name evidence="1" type="ORF">SAMN05216591_2616</name>
</gene>
<reference evidence="2 4" key="2">
    <citation type="submission" date="2019-06" db="EMBL/GenBank/DDBJ databases">
        <title>Pseudomonas bimorpha sp. nov. isolated from bovine raw milk and skim milk concentrate.</title>
        <authorList>
            <person name="Hofmann K."/>
            <person name="Huptas C."/>
            <person name="Doll E."/>
            <person name="Scherer S."/>
            <person name="Wenning M."/>
        </authorList>
    </citation>
    <scope>NUCLEOTIDE SEQUENCE [LARGE SCALE GENOMIC DNA]</scope>
    <source>
        <strain evidence="2 4">DSM 17835</strain>
    </source>
</reference>
<dbReference type="OrthoDB" id="158697at2"/>
<evidence type="ECO:0000313" key="4">
    <source>
        <dbReference type="Proteomes" id="UP000317951"/>
    </source>
</evidence>
<dbReference type="GeneID" id="78554058"/>
<dbReference type="EMBL" id="VFET01000041">
    <property type="protein sequence ID" value="TWS00068.1"/>
    <property type="molecule type" value="Genomic_DNA"/>
</dbReference>
<accession>A0A5C5Q3Q4</accession>
<keyword evidence="3" id="KW-1185">Reference proteome</keyword>
<sequence>MSSICLIDTSVFVNMLNVPGLNQDAERVGADFLEYADNSCTFILPMATILETGNHVAQNGDGRLRRQTAQRFCDAVRAAFADEPPYRLSEFPNTREILEWLAEFPDKAGQNKSDTRIGEGTSFGDLSIIKEYERCLARFPMSELFIWSLDSDLEAYHYRPNHPIRR</sequence>
<proteinExistence type="predicted"/>
<reference evidence="1 3" key="1">
    <citation type="submission" date="2016-10" db="EMBL/GenBank/DDBJ databases">
        <authorList>
            <person name="Varghese N."/>
            <person name="Submissions S."/>
        </authorList>
    </citation>
    <scope>NUCLEOTIDE SEQUENCE [LARGE SCALE GENOMIC DNA]</scope>
    <source>
        <strain evidence="1 3">DSM 17835</strain>
    </source>
</reference>